<feature type="compositionally biased region" description="Acidic residues" evidence="1">
    <location>
        <begin position="28"/>
        <end position="63"/>
    </location>
</feature>
<dbReference type="AlphaFoldDB" id="D2VPU6"/>
<keyword evidence="3" id="KW-1185">Reference proteome</keyword>
<evidence type="ECO:0000313" key="2">
    <source>
        <dbReference type="EMBL" id="EFC41268.1"/>
    </source>
</evidence>
<dbReference type="RefSeq" id="XP_002674012.1">
    <property type="nucleotide sequence ID" value="XM_002673966.1"/>
</dbReference>
<name>D2VPU6_NAEGR</name>
<evidence type="ECO:0000256" key="1">
    <source>
        <dbReference type="SAM" id="MobiDB-lite"/>
    </source>
</evidence>
<evidence type="ECO:0000313" key="3">
    <source>
        <dbReference type="Proteomes" id="UP000006671"/>
    </source>
</evidence>
<feature type="compositionally biased region" description="Low complexity" evidence="1">
    <location>
        <begin position="126"/>
        <end position="139"/>
    </location>
</feature>
<feature type="compositionally biased region" description="Polar residues" evidence="1">
    <location>
        <begin position="116"/>
        <end position="125"/>
    </location>
</feature>
<gene>
    <name evidence="2" type="ORF">NAEGRDRAFT_70991</name>
</gene>
<feature type="compositionally biased region" description="Basic and acidic residues" evidence="1">
    <location>
        <begin position="17"/>
        <end position="27"/>
    </location>
</feature>
<dbReference type="KEGG" id="ngr:NAEGRDRAFT_70991"/>
<protein>
    <submittedName>
        <fullName evidence="2">Predicted protein</fullName>
    </submittedName>
</protein>
<dbReference type="Proteomes" id="UP000006671">
    <property type="component" value="Unassembled WGS sequence"/>
</dbReference>
<dbReference type="VEuPathDB" id="AmoebaDB:NAEGRDRAFT_70991"/>
<feature type="compositionally biased region" description="Polar residues" evidence="1">
    <location>
        <begin position="1"/>
        <end position="10"/>
    </location>
</feature>
<dbReference type="EMBL" id="GG738887">
    <property type="protein sequence ID" value="EFC41268.1"/>
    <property type="molecule type" value="Genomic_DNA"/>
</dbReference>
<accession>D2VPU6</accession>
<dbReference type="GeneID" id="8853786"/>
<sequence length="223" mass="25593">MSSTSKSSPYQLREKRKISYNEFRDCSQNDDEDEEEQIDEQNDDEIDEIDEIEEENDEQEEQNLEPSLKRQKETASEIAVATSHQADHQGDLAKNTTLNEKSSRDGGEQQLFKSLVDNTSTIQHGTTTVPPTSSFSSPPNCKMMENDSGVELSMNKRWEMVKTLLTSIQSDCEQQEEMVSDVMQRATFTEEEIKTLDYEKLKKLRKILQDSVNLVIDALIEKK</sequence>
<organism evidence="3">
    <name type="scientific">Naegleria gruberi</name>
    <name type="common">Amoeba</name>
    <dbReference type="NCBI Taxonomy" id="5762"/>
    <lineage>
        <taxon>Eukaryota</taxon>
        <taxon>Discoba</taxon>
        <taxon>Heterolobosea</taxon>
        <taxon>Tetramitia</taxon>
        <taxon>Eutetramitia</taxon>
        <taxon>Vahlkampfiidae</taxon>
        <taxon>Naegleria</taxon>
    </lineage>
</organism>
<dbReference type="InParanoid" id="D2VPU6"/>
<proteinExistence type="predicted"/>
<reference evidence="2 3" key="1">
    <citation type="journal article" date="2010" name="Cell">
        <title>The genome of Naegleria gruberi illuminates early eukaryotic versatility.</title>
        <authorList>
            <person name="Fritz-Laylin L.K."/>
            <person name="Prochnik S.E."/>
            <person name="Ginger M.L."/>
            <person name="Dacks J.B."/>
            <person name="Carpenter M.L."/>
            <person name="Field M.C."/>
            <person name="Kuo A."/>
            <person name="Paredez A."/>
            <person name="Chapman J."/>
            <person name="Pham J."/>
            <person name="Shu S."/>
            <person name="Neupane R."/>
            <person name="Cipriano M."/>
            <person name="Mancuso J."/>
            <person name="Tu H."/>
            <person name="Salamov A."/>
            <person name="Lindquist E."/>
            <person name="Shapiro H."/>
            <person name="Lucas S."/>
            <person name="Grigoriev I.V."/>
            <person name="Cande W.Z."/>
            <person name="Fulton C."/>
            <person name="Rokhsar D.S."/>
            <person name="Dawson S.C."/>
        </authorList>
    </citation>
    <scope>NUCLEOTIDE SEQUENCE [LARGE SCALE GENOMIC DNA]</scope>
    <source>
        <strain evidence="2 3">NEG-M</strain>
    </source>
</reference>
<feature type="region of interest" description="Disordered" evidence="1">
    <location>
        <begin position="1"/>
        <end position="140"/>
    </location>
</feature>